<dbReference type="PIRSF" id="PIRSF001480">
    <property type="entry name" value="Mannose-6-phosphate_isomerase"/>
    <property type="match status" value="1"/>
</dbReference>
<dbReference type="CDD" id="cd07011">
    <property type="entry name" value="cupin_PMI_type_I_N"/>
    <property type="match status" value="1"/>
</dbReference>
<keyword evidence="4 8" id="KW-0479">Metal-binding</keyword>
<dbReference type="InterPro" id="IPR001250">
    <property type="entry name" value="Man6P_Isoase-1"/>
</dbReference>
<dbReference type="PANTHER" id="PTHR10309">
    <property type="entry name" value="MANNOSE-6-PHOSPHATE ISOMERASE"/>
    <property type="match status" value="1"/>
</dbReference>
<feature type="binding site" evidence="8">
    <location>
        <position position="281"/>
    </location>
    <ligand>
        <name>Zn(2+)</name>
        <dbReference type="ChEBI" id="CHEBI:29105"/>
    </ligand>
</feature>
<dbReference type="Gene3D" id="1.10.441.10">
    <property type="entry name" value="Phosphomannose Isomerase, domain 2"/>
    <property type="match status" value="1"/>
</dbReference>
<evidence type="ECO:0000256" key="4">
    <source>
        <dbReference type="ARBA" id="ARBA00022723"/>
    </source>
</evidence>
<evidence type="ECO:0000256" key="7">
    <source>
        <dbReference type="PIRSR" id="PIRSR001480-1"/>
    </source>
</evidence>
<evidence type="ECO:0000259" key="9">
    <source>
        <dbReference type="Pfam" id="PF20511"/>
    </source>
</evidence>
<gene>
    <name evidence="10" type="primary">manA_2</name>
    <name evidence="10" type="ORF">BN1051_00783</name>
</gene>
<dbReference type="EC" id="5.3.1.8" evidence="3"/>
<comment type="similarity">
    <text evidence="2">Belongs to the mannose-6-phosphate isomerase type 1 family.</text>
</comment>
<dbReference type="PRINTS" id="PR00714">
    <property type="entry name" value="MAN6PISMRASE"/>
</dbReference>
<dbReference type="EMBL" id="LN483070">
    <property type="protein sequence ID" value="CEA07469.1"/>
    <property type="molecule type" value="Genomic_DNA"/>
</dbReference>
<name>A0A078MMF6_9MICC</name>
<evidence type="ECO:0000256" key="5">
    <source>
        <dbReference type="ARBA" id="ARBA00022833"/>
    </source>
</evidence>
<comment type="cofactor">
    <cofactor evidence="8">
        <name>Zn(2+)</name>
        <dbReference type="ChEBI" id="CHEBI:29105"/>
    </cofactor>
    <text evidence="8">Binds 1 zinc ion per subunit.</text>
</comment>
<dbReference type="Gene3D" id="2.60.120.10">
    <property type="entry name" value="Jelly Rolls"/>
    <property type="match status" value="2"/>
</dbReference>
<evidence type="ECO:0000313" key="10">
    <source>
        <dbReference type="EMBL" id="CEA07469.1"/>
    </source>
</evidence>
<evidence type="ECO:0000256" key="3">
    <source>
        <dbReference type="ARBA" id="ARBA00011956"/>
    </source>
</evidence>
<dbReference type="PANTHER" id="PTHR10309:SF0">
    <property type="entry name" value="MANNOSE-6-PHOSPHATE ISOMERASE"/>
    <property type="match status" value="1"/>
</dbReference>
<evidence type="ECO:0000256" key="6">
    <source>
        <dbReference type="ARBA" id="ARBA00023235"/>
    </source>
</evidence>
<feature type="domain" description="Phosphomannose isomerase type I catalytic" evidence="9">
    <location>
        <begin position="3"/>
        <end position="148"/>
    </location>
</feature>
<dbReference type="GO" id="GO:0008270">
    <property type="term" value="F:zinc ion binding"/>
    <property type="evidence" value="ECO:0007669"/>
    <property type="project" value="InterPro"/>
</dbReference>
<dbReference type="InterPro" id="IPR016305">
    <property type="entry name" value="Mannose-6-P_Isomerase"/>
</dbReference>
<dbReference type="GO" id="GO:0004476">
    <property type="term" value="F:mannose-6-phosphate isomerase activity"/>
    <property type="evidence" value="ECO:0007669"/>
    <property type="project" value="UniProtKB-EC"/>
</dbReference>
<sequence>MYLLDNTVRPYAWGSRTAMAELFGREPSGEPEAELWIGAHPGAPSALQPPVDDAATLDALIDADPEGMLGREAVGRFGPRLPFLAKVLAAGSPLSLQVHPTAEQARAGFAAEEQAGLDRSAPDRNYRDEFHKPEMILALTPFDALCGFSRPEASAERFRALNAVVQDTGTPLPDLLEWITAELESGRPEEERCSAVFRRLIRGDEEVVEAVRLAVSAVAPLRRPGGEGGDDDGDGHRRELATVGELGELYPDDAGVLISLLLNRVCLRPGEAVHLPAGNLHAYLSGTGIEVMASSDNVLRGGLTQKHVDVPELLKTVDFRPIEPPLVQPRFTGMAQELYRPPFAEFQLQRLELSSREAAEPAYEPEHTMTGADVPVLQNGPTVVLAVRGTILLDSPKGNLLLEQGASAFIPAAEAPVIAKLSADSAQHAQGALAFAVTTNMDQEVDER</sequence>
<reference evidence="10" key="1">
    <citation type="submission" date="2014-07" db="EMBL/GenBank/DDBJ databases">
        <authorList>
            <person name="Urmite Genomes Urmite Genomes"/>
        </authorList>
    </citation>
    <scope>NUCLEOTIDE SEQUENCE</scope>
    <source>
        <strain evidence="10">11W110_air</strain>
    </source>
</reference>
<dbReference type="GO" id="GO:0005829">
    <property type="term" value="C:cytosol"/>
    <property type="evidence" value="ECO:0007669"/>
    <property type="project" value="TreeGrafter"/>
</dbReference>
<dbReference type="InterPro" id="IPR046457">
    <property type="entry name" value="PMI_typeI_cat"/>
</dbReference>
<evidence type="ECO:0000256" key="1">
    <source>
        <dbReference type="ARBA" id="ARBA00000757"/>
    </source>
</evidence>
<organism evidence="10">
    <name type="scientific">Arthrobacter saudimassiliensis</name>
    <dbReference type="NCBI Taxonomy" id="1461584"/>
    <lineage>
        <taxon>Bacteria</taxon>
        <taxon>Bacillati</taxon>
        <taxon>Actinomycetota</taxon>
        <taxon>Actinomycetes</taxon>
        <taxon>Micrococcales</taxon>
        <taxon>Micrococcaceae</taxon>
        <taxon>Arthrobacter</taxon>
    </lineage>
</organism>
<evidence type="ECO:0000256" key="8">
    <source>
        <dbReference type="PIRSR" id="PIRSR001480-2"/>
    </source>
</evidence>
<feature type="active site" evidence="7">
    <location>
        <position position="300"/>
    </location>
</feature>
<evidence type="ECO:0000256" key="2">
    <source>
        <dbReference type="ARBA" id="ARBA00010772"/>
    </source>
</evidence>
<dbReference type="InterPro" id="IPR014710">
    <property type="entry name" value="RmlC-like_jellyroll"/>
</dbReference>
<comment type="catalytic activity">
    <reaction evidence="1">
        <text>D-mannose 6-phosphate = D-fructose 6-phosphate</text>
        <dbReference type="Rhea" id="RHEA:12356"/>
        <dbReference type="ChEBI" id="CHEBI:58735"/>
        <dbReference type="ChEBI" id="CHEBI:61527"/>
        <dbReference type="EC" id="5.3.1.8"/>
    </reaction>
</comment>
<accession>A0A078MMF6</accession>
<dbReference type="GO" id="GO:0009298">
    <property type="term" value="P:GDP-mannose biosynthetic process"/>
    <property type="evidence" value="ECO:0007669"/>
    <property type="project" value="InterPro"/>
</dbReference>
<dbReference type="GO" id="GO:0005975">
    <property type="term" value="P:carbohydrate metabolic process"/>
    <property type="evidence" value="ECO:0007669"/>
    <property type="project" value="InterPro"/>
</dbReference>
<dbReference type="SUPFAM" id="SSF51182">
    <property type="entry name" value="RmlC-like cupins"/>
    <property type="match status" value="1"/>
</dbReference>
<feature type="binding site" evidence="8">
    <location>
        <position position="97"/>
    </location>
    <ligand>
        <name>Zn(2+)</name>
        <dbReference type="ChEBI" id="CHEBI:29105"/>
    </ligand>
</feature>
<dbReference type="InterPro" id="IPR011051">
    <property type="entry name" value="RmlC_Cupin_sf"/>
</dbReference>
<dbReference type="PATRIC" id="fig|1461584.3.peg.773"/>
<keyword evidence="5 8" id="KW-0862">Zinc</keyword>
<keyword evidence="6 10" id="KW-0413">Isomerase</keyword>
<feature type="binding site" evidence="8">
    <location>
        <position position="134"/>
    </location>
    <ligand>
        <name>Zn(2+)</name>
        <dbReference type="ChEBI" id="CHEBI:29105"/>
    </ligand>
</feature>
<dbReference type="AlphaFoldDB" id="A0A078MMF6"/>
<protein>
    <recommendedName>
        <fullName evidence="3">mannose-6-phosphate isomerase</fullName>
        <ecNumber evidence="3">5.3.1.8</ecNumber>
    </recommendedName>
</protein>
<dbReference type="NCBIfam" id="TIGR00218">
    <property type="entry name" value="manA"/>
    <property type="match status" value="1"/>
</dbReference>
<feature type="binding site" evidence="8">
    <location>
        <position position="99"/>
    </location>
    <ligand>
        <name>Zn(2+)</name>
        <dbReference type="ChEBI" id="CHEBI:29105"/>
    </ligand>
</feature>
<proteinExistence type="inferred from homology"/>
<dbReference type="Pfam" id="PF20511">
    <property type="entry name" value="PMI_typeI_cat"/>
    <property type="match status" value="1"/>
</dbReference>